<feature type="region of interest" description="Disordered" evidence="1">
    <location>
        <begin position="1"/>
        <end position="24"/>
    </location>
</feature>
<dbReference type="EMBL" id="GG666713">
    <property type="protein sequence ID" value="EEN42729.1"/>
    <property type="molecule type" value="Genomic_DNA"/>
</dbReference>
<accession>C3ZXK5</accession>
<reference evidence="2" key="1">
    <citation type="journal article" date="2008" name="Nature">
        <title>The amphioxus genome and the evolution of the chordate karyotype.</title>
        <authorList>
            <consortium name="US DOE Joint Genome Institute (JGI-PGF)"/>
            <person name="Putnam N.H."/>
            <person name="Butts T."/>
            <person name="Ferrier D.E.K."/>
            <person name="Furlong R.F."/>
            <person name="Hellsten U."/>
            <person name="Kawashima T."/>
            <person name="Robinson-Rechavi M."/>
            <person name="Shoguchi E."/>
            <person name="Terry A."/>
            <person name="Yu J.-K."/>
            <person name="Benito-Gutierrez E.L."/>
            <person name="Dubchak I."/>
            <person name="Garcia-Fernandez J."/>
            <person name="Gibson-Brown J.J."/>
            <person name="Grigoriev I.V."/>
            <person name="Horton A.C."/>
            <person name="de Jong P.J."/>
            <person name="Jurka J."/>
            <person name="Kapitonov V.V."/>
            <person name="Kohara Y."/>
            <person name="Kuroki Y."/>
            <person name="Lindquist E."/>
            <person name="Lucas S."/>
            <person name="Osoegawa K."/>
            <person name="Pennacchio L.A."/>
            <person name="Salamov A.A."/>
            <person name="Satou Y."/>
            <person name="Sauka-Spengler T."/>
            <person name="Schmutz J."/>
            <person name="Shin-I T."/>
            <person name="Toyoda A."/>
            <person name="Bronner-Fraser M."/>
            <person name="Fujiyama A."/>
            <person name="Holland L.Z."/>
            <person name="Holland P.W.H."/>
            <person name="Satoh N."/>
            <person name="Rokhsar D.S."/>
        </authorList>
    </citation>
    <scope>NUCLEOTIDE SEQUENCE [LARGE SCALE GENOMIC DNA]</scope>
    <source>
        <strain evidence="2">S238N-H82</strain>
        <tissue evidence="2">Testes</tissue>
    </source>
</reference>
<organism>
    <name type="scientific">Branchiostoma floridae</name>
    <name type="common">Florida lancelet</name>
    <name type="synonym">Amphioxus</name>
    <dbReference type="NCBI Taxonomy" id="7739"/>
    <lineage>
        <taxon>Eukaryota</taxon>
        <taxon>Metazoa</taxon>
        <taxon>Chordata</taxon>
        <taxon>Cephalochordata</taxon>
        <taxon>Leptocardii</taxon>
        <taxon>Amphioxiformes</taxon>
        <taxon>Branchiostomatidae</taxon>
        <taxon>Branchiostoma</taxon>
    </lineage>
</organism>
<evidence type="ECO:0000313" key="2">
    <source>
        <dbReference type="EMBL" id="EEN42729.1"/>
    </source>
</evidence>
<name>C3ZXK5_BRAFL</name>
<evidence type="ECO:0000256" key="1">
    <source>
        <dbReference type="SAM" id="MobiDB-lite"/>
    </source>
</evidence>
<gene>
    <name evidence="2" type="ORF">BRAFLDRAFT_77480</name>
</gene>
<feature type="compositionally biased region" description="Basic and acidic residues" evidence="1">
    <location>
        <begin position="1"/>
        <end position="10"/>
    </location>
</feature>
<dbReference type="AlphaFoldDB" id="C3ZXK5"/>
<sequence>MSRNPRREEMDYPNSSTGGTRRLVPNLLKGCAPSVTRNSKQVWNSTGGLAVQQAVPVGRTPELNGFFLRSQIQHHEKPSPDAVCIISGQWARSACHLVVTPTCNLNPVTPTRKRQAGTLTIDET</sequence>
<protein>
    <submittedName>
        <fullName evidence="2">Uncharacterized protein</fullName>
    </submittedName>
</protein>
<dbReference type="InParanoid" id="C3ZXK5"/>
<proteinExistence type="predicted"/>